<dbReference type="GO" id="GO:0005524">
    <property type="term" value="F:ATP binding"/>
    <property type="evidence" value="ECO:0007669"/>
    <property type="project" value="UniProtKB-UniRule"/>
</dbReference>
<dbReference type="Proteomes" id="UP000198651">
    <property type="component" value="Chromosome I"/>
</dbReference>
<dbReference type="Gene3D" id="3.40.50.620">
    <property type="entry name" value="HUPs"/>
    <property type="match status" value="1"/>
</dbReference>
<evidence type="ECO:0000256" key="6">
    <source>
        <dbReference type="ARBA" id="ARBA00022833"/>
    </source>
</evidence>
<dbReference type="OrthoDB" id="9789567at2"/>
<dbReference type="PIRSF" id="PIRSF006293">
    <property type="entry name" value="ExsB"/>
    <property type="match status" value="1"/>
</dbReference>
<evidence type="ECO:0000256" key="10">
    <source>
        <dbReference type="ARBA" id="ARBA00047890"/>
    </source>
</evidence>
<evidence type="ECO:0000313" key="12">
    <source>
        <dbReference type="EMBL" id="CUT17796.1"/>
    </source>
</evidence>
<dbReference type="AlphaFoldDB" id="A0A0S4M8Q3"/>
<keyword evidence="13" id="KW-1185">Reference proteome</keyword>
<comment type="cofactor">
    <cofactor evidence="11">
        <name>Zn(2+)</name>
        <dbReference type="ChEBI" id="CHEBI:29105"/>
    </cofactor>
    <text evidence="11">Binds 1 zinc ion per subunit.</text>
</comment>
<dbReference type="InterPro" id="IPR014729">
    <property type="entry name" value="Rossmann-like_a/b/a_fold"/>
</dbReference>
<comment type="pathway">
    <text evidence="1 11">Purine metabolism; 7-cyano-7-deazaguanine biosynthesis.</text>
</comment>
<evidence type="ECO:0000256" key="9">
    <source>
        <dbReference type="ARBA" id="ARBA00039149"/>
    </source>
</evidence>
<comment type="function">
    <text evidence="11">Catalyzes the ATP-dependent conversion of 7-carboxy-7-deazaguanine (CDG) to 7-cyano-7-deazaguanine (preQ(0)).</text>
</comment>
<dbReference type="GO" id="GO:0008616">
    <property type="term" value="P:tRNA queuosine(34) biosynthetic process"/>
    <property type="evidence" value="ECO:0007669"/>
    <property type="project" value="UniProtKB-UniRule"/>
</dbReference>
<reference evidence="13" key="1">
    <citation type="submission" date="2015-11" db="EMBL/GenBank/DDBJ databases">
        <authorList>
            <person name="Seth-Smith H.M.B."/>
        </authorList>
    </citation>
    <scope>NUCLEOTIDE SEQUENCE [LARGE SCALE GENOMIC DNA]</scope>
    <source>
        <strain evidence="13">2013Ark11</strain>
    </source>
</reference>
<dbReference type="PANTHER" id="PTHR42914:SF1">
    <property type="entry name" value="7-CYANO-7-DEAZAGUANINE SYNTHASE"/>
    <property type="match status" value="1"/>
</dbReference>
<dbReference type="GO" id="GO:0008270">
    <property type="term" value="F:zinc ion binding"/>
    <property type="evidence" value="ECO:0007669"/>
    <property type="project" value="UniProtKB-UniRule"/>
</dbReference>
<evidence type="ECO:0000256" key="3">
    <source>
        <dbReference type="ARBA" id="ARBA00022723"/>
    </source>
</evidence>
<feature type="binding site" evidence="11">
    <location>
        <position position="203"/>
    </location>
    <ligand>
        <name>Zn(2+)</name>
        <dbReference type="ChEBI" id="CHEBI:29105"/>
    </ligand>
</feature>
<dbReference type="InterPro" id="IPR018317">
    <property type="entry name" value="QueC"/>
</dbReference>
<keyword evidence="6 11" id="KW-0862">Zinc</keyword>
<comment type="similarity">
    <text evidence="8 11">Belongs to the QueC family.</text>
</comment>
<keyword evidence="3 11" id="KW-0479">Metal-binding</keyword>
<protein>
    <recommendedName>
        <fullName evidence="9 11">7-cyano-7-deazaguanine synthase</fullName>
        <ecNumber evidence="9 11">6.3.4.20</ecNumber>
    </recommendedName>
    <alternativeName>
        <fullName evidence="11">7-cyano-7-carbaguanine synthase</fullName>
    </alternativeName>
    <alternativeName>
        <fullName evidence="11">PreQ(0) synthase</fullName>
    </alternativeName>
    <alternativeName>
        <fullName evidence="11">Queuosine biosynthesis protein QueC</fullName>
    </alternativeName>
</protein>
<organism evidence="12 13">
    <name type="scientific">Candidatus Ichthyocystis hellenicum</name>
    <dbReference type="NCBI Taxonomy" id="1561003"/>
    <lineage>
        <taxon>Bacteria</taxon>
        <taxon>Pseudomonadati</taxon>
        <taxon>Pseudomonadota</taxon>
        <taxon>Betaproteobacteria</taxon>
        <taxon>Burkholderiales</taxon>
        <taxon>Candidatus Ichthyocystis</taxon>
    </lineage>
</organism>
<feature type="binding site" evidence="11">
    <location>
        <position position="206"/>
    </location>
    <ligand>
        <name>Zn(2+)</name>
        <dbReference type="ChEBI" id="CHEBI:29105"/>
    </ligand>
</feature>
<dbReference type="SUPFAM" id="SSF52402">
    <property type="entry name" value="Adenine nucleotide alpha hydrolases-like"/>
    <property type="match status" value="1"/>
</dbReference>
<feature type="binding site" evidence="11">
    <location>
        <begin position="13"/>
        <end position="23"/>
    </location>
    <ligand>
        <name>ATP</name>
        <dbReference type="ChEBI" id="CHEBI:30616"/>
    </ligand>
</feature>
<evidence type="ECO:0000256" key="4">
    <source>
        <dbReference type="ARBA" id="ARBA00022741"/>
    </source>
</evidence>
<evidence type="ECO:0000256" key="7">
    <source>
        <dbReference type="ARBA" id="ARBA00022840"/>
    </source>
</evidence>
<sequence length="228" mass="25263">MPEDNSRRGVVLVSGGMDSAVLIAHLANQGYELYAISFEYGQRSCYETVLARELCHTYGVLRHWVQRIDFPWGGSSLIDKSKDIPQRLPSSDEVHNTYVPGRNTIFLSFALSCAEVVGASKVFIGANELDYSNYPDCRKNYFDAYNNLVTQAVPRAVGFHSISIEAPFVNFSKSDIVVLGYSLCVDFSRTLSCYQAIDNVLACGCCSACLFRRRAFVVSGVPDTTLYA</sequence>
<evidence type="ECO:0000256" key="5">
    <source>
        <dbReference type="ARBA" id="ARBA00022785"/>
    </source>
</evidence>
<gene>
    <name evidence="11 12" type="primary">queC</name>
    <name evidence="12" type="ORF">Ark11_0977</name>
</gene>
<dbReference type="UniPathway" id="UPA00391"/>
<keyword evidence="5 11" id="KW-0671">Queuosine biosynthesis</keyword>
<evidence type="ECO:0000313" key="13">
    <source>
        <dbReference type="Proteomes" id="UP000198651"/>
    </source>
</evidence>
<accession>A0A0S4M8Q3</accession>
<dbReference type="GO" id="GO:0016879">
    <property type="term" value="F:ligase activity, forming carbon-nitrogen bonds"/>
    <property type="evidence" value="ECO:0007669"/>
    <property type="project" value="UniProtKB-UniRule"/>
</dbReference>
<proteinExistence type="inferred from homology"/>
<dbReference type="STRING" id="1561003.Ark11_0977"/>
<evidence type="ECO:0000256" key="1">
    <source>
        <dbReference type="ARBA" id="ARBA00005061"/>
    </source>
</evidence>
<dbReference type="RefSeq" id="WP_092343081.1">
    <property type="nucleotide sequence ID" value="NZ_FLSL01000088.1"/>
</dbReference>
<feature type="binding site" evidence="11">
    <location>
        <position position="193"/>
    </location>
    <ligand>
        <name>Zn(2+)</name>
        <dbReference type="ChEBI" id="CHEBI:29105"/>
    </ligand>
</feature>
<evidence type="ECO:0000256" key="11">
    <source>
        <dbReference type="HAMAP-Rule" id="MF_01633"/>
    </source>
</evidence>
<keyword evidence="4 11" id="KW-0547">Nucleotide-binding</keyword>
<evidence type="ECO:0000256" key="2">
    <source>
        <dbReference type="ARBA" id="ARBA00022598"/>
    </source>
</evidence>
<name>A0A0S4M8Q3_9BURK</name>
<dbReference type="EMBL" id="LN906597">
    <property type="protein sequence ID" value="CUT17796.1"/>
    <property type="molecule type" value="Genomic_DNA"/>
</dbReference>
<dbReference type="PATRIC" id="fig|1561003.3.peg.1000"/>
<keyword evidence="7 11" id="KW-0067">ATP-binding</keyword>
<comment type="catalytic activity">
    <reaction evidence="10 11">
        <text>7-carboxy-7-carbaguanine + NH4(+) + 2 ATP = 7-cyano-7-carbaguanine + 2 AMP + 2 diphosphate + 2 H(+)</text>
        <dbReference type="Rhea" id="RHEA:27982"/>
        <dbReference type="ChEBI" id="CHEBI:15378"/>
        <dbReference type="ChEBI" id="CHEBI:28938"/>
        <dbReference type="ChEBI" id="CHEBI:30616"/>
        <dbReference type="ChEBI" id="CHEBI:33019"/>
        <dbReference type="ChEBI" id="CHEBI:45075"/>
        <dbReference type="ChEBI" id="CHEBI:61036"/>
        <dbReference type="ChEBI" id="CHEBI:456215"/>
        <dbReference type="EC" id="6.3.4.20"/>
    </reaction>
</comment>
<feature type="binding site" evidence="11">
    <location>
        <position position="209"/>
    </location>
    <ligand>
        <name>Zn(2+)</name>
        <dbReference type="ChEBI" id="CHEBI:29105"/>
    </ligand>
</feature>
<dbReference type="NCBIfam" id="TIGR00364">
    <property type="entry name" value="7-cyano-7-deazaguanine synthase QueC"/>
    <property type="match status" value="1"/>
</dbReference>
<keyword evidence="2 11" id="KW-0436">Ligase</keyword>
<evidence type="ECO:0000256" key="8">
    <source>
        <dbReference type="ARBA" id="ARBA00037993"/>
    </source>
</evidence>
<dbReference type="Pfam" id="PF06508">
    <property type="entry name" value="QueC"/>
    <property type="match status" value="1"/>
</dbReference>
<dbReference type="CDD" id="cd01995">
    <property type="entry name" value="QueC-like"/>
    <property type="match status" value="1"/>
</dbReference>
<dbReference type="EC" id="6.3.4.20" evidence="9 11"/>
<dbReference type="HAMAP" id="MF_01633">
    <property type="entry name" value="QueC"/>
    <property type="match status" value="1"/>
</dbReference>
<dbReference type="PANTHER" id="PTHR42914">
    <property type="entry name" value="7-CYANO-7-DEAZAGUANINE SYNTHASE"/>
    <property type="match status" value="1"/>
</dbReference>